<organism evidence="1 2">
    <name type="scientific">Riccia fluitans</name>
    <dbReference type="NCBI Taxonomy" id="41844"/>
    <lineage>
        <taxon>Eukaryota</taxon>
        <taxon>Viridiplantae</taxon>
        <taxon>Streptophyta</taxon>
        <taxon>Embryophyta</taxon>
        <taxon>Marchantiophyta</taxon>
        <taxon>Marchantiopsida</taxon>
        <taxon>Marchantiidae</taxon>
        <taxon>Marchantiales</taxon>
        <taxon>Ricciaceae</taxon>
        <taxon>Riccia</taxon>
    </lineage>
</organism>
<dbReference type="AlphaFoldDB" id="A0ABD1YY86"/>
<dbReference type="PANTHER" id="PTHR35738:SF3">
    <property type="entry name" value="OS05G0577800 PROTEIN"/>
    <property type="match status" value="1"/>
</dbReference>
<evidence type="ECO:0000313" key="2">
    <source>
        <dbReference type="Proteomes" id="UP001605036"/>
    </source>
</evidence>
<dbReference type="InterPro" id="IPR023614">
    <property type="entry name" value="Porin_dom_sf"/>
</dbReference>
<comment type="caution">
    <text evidence="1">The sequence shown here is derived from an EMBL/GenBank/DDBJ whole genome shotgun (WGS) entry which is preliminary data.</text>
</comment>
<gene>
    <name evidence="1" type="ORF">R1flu_006947</name>
</gene>
<keyword evidence="2" id="KW-1185">Reference proteome</keyword>
<sequence length="496" mass="55867">MSPALHSCKAMPYFTSVDLSVKFEFRNILGEEQEGWKSYERKKNMGNWLFKDEAPPPVVLVPPLFERPQLIERSRMMESSYDLLFSKLARAKLFRDYFEEADNMLGRIILQPADDPRVDVTATVRAPRTGVPGARIGGEAVFRMQRNVNDPYTFWDAMVGSSNNALKLRVCSYDPRTKLGVFAVAPVLTKKRVEGDDFGSIGFRYSSNLLSAGFVASPFSLDIVHSRAWLVSKVGPFTAGVQYKPSTSLGEIQPTSWDDRRNWSFAVDYGTASKGVLKPSFNFCLEVLGDAKLIASYYHHLVVQRRVKNPLEDDAVVGITNYVDVGFEFETRLREDEEVDEALRQPSSMQLAASWQANKNILLKAKIGTVSSVLAFCFKSWWQPSVTFSFAVARDHFTDKTRFGFGIRTENFGGVSYERADPNYVMLTPSKTHEVEELQTSTSADKNSKSELSAYRNADRLPVTGMGIMMKRTTHEDEANTLKARPVLPLSLEEIE</sequence>
<dbReference type="Gene3D" id="2.40.160.10">
    <property type="entry name" value="Porin"/>
    <property type="match status" value="1"/>
</dbReference>
<reference evidence="1 2" key="1">
    <citation type="submission" date="2024-09" db="EMBL/GenBank/DDBJ databases">
        <title>Chromosome-scale assembly of Riccia fluitans.</title>
        <authorList>
            <person name="Paukszto L."/>
            <person name="Sawicki J."/>
            <person name="Karawczyk K."/>
            <person name="Piernik-Szablinska J."/>
            <person name="Szczecinska M."/>
            <person name="Mazdziarz M."/>
        </authorList>
    </citation>
    <scope>NUCLEOTIDE SEQUENCE [LARGE SCALE GENOMIC DNA]</scope>
    <source>
        <strain evidence="1">Rf_01</strain>
        <tissue evidence="1">Aerial parts of the thallus</tissue>
    </source>
</reference>
<accession>A0ABD1YY86</accession>
<dbReference type="PANTHER" id="PTHR35738">
    <property type="entry name" value="OS05G0577800 PROTEIN"/>
    <property type="match status" value="1"/>
</dbReference>
<evidence type="ECO:0000313" key="1">
    <source>
        <dbReference type="EMBL" id="KAL2635468.1"/>
    </source>
</evidence>
<name>A0ABD1YY86_9MARC</name>
<dbReference type="Proteomes" id="UP001605036">
    <property type="component" value="Unassembled WGS sequence"/>
</dbReference>
<proteinExistence type="predicted"/>
<protein>
    <submittedName>
        <fullName evidence="1">Uncharacterized protein</fullName>
    </submittedName>
</protein>
<dbReference type="EMBL" id="JBHFFA010000003">
    <property type="protein sequence ID" value="KAL2635468.1"/>
    <property type="molecule type" value="Genomic_DNA"/>
</dbReference>